<dbReference type="PANTHER" id="PTHR32071">
    <property type="entry name" value="TRANSCRIPTIONAL REGULATORY PROTEIN"/>
    <property type="match status" value="1"/>
</dbReference>
<feature type="domain" description="Response regulatory" evidence="12">
    <location>
        <begin position="4"/>
        <end position="120"/>
    </location>
</feature>
<keyword evidence="7" id="KW-0010">Activator</keyword>
<dbReference type="SMART" id="SM00382">
    <property type="entry name" value="AAA"/>
    <property type="match status" value="1"/>
</dbReference>
<dbReference type="STRING" id="1612308.SAMN05444581_10599"/>
<dbReference type="Proteomes" id="UP000198755">
    <property type="component" value="Unassembled WGS sequence"/>
</dbReference>
<dbReference type="OrthoDB" id="9802388at2"/>
<dbReference type="Pfam" id="PF00072">
    <property type="entry name" value="Response_reg"/>
    <property type="match status" value="1"/>
</dbReference>
<feature type="coiled-coil region" evidence="10">
    <location>
        <begin position="115"/>
        <end position="142"/>
    </location>
</feature>
<dbReference type="FunFam" id="1.10.10.60:FF:000165">
    <property type="entry name" value="Two-component system nitrogen regulation response regulator NtrX"/>
    <property type="match status" value="1"/>
</dbReference>
<keyword evidence="4" id="KW-0902">Two-component regulatory system</keyword>
<keyword evidence="2" id="KW-0547">Nucleotide-binding</keyword>
<evidence type="ECO:0000259" key="12">
    <source>
        <dbReference type="PROSITE" id="PS50110"/>
    </source>
</evidence>
<dbReference type="GO" id="GO:0043565">
    <property type="term" value="F:sequence-specific DNA binding"/>
    <property type="evidence" value="ECO:0007669"/>
    <property type="project" value="InterPro"/>
</dbReference>
<dbReference type="InterPro" id="IPR001789">
    <property type="entry name" value="Sig_transdc_resp-reg_receiver"/>
</dbReference>
<dbReference type="InterPro" id="IPR027417">
    <property type="entry name" value="P-loop_NTPase"/>
</dbReference>
<dbReference type="GO" id="GO:0006355">
    <property type="term" value="P:regulation of DNA-templated transcription"/>
    <property type="evidence" value="ECO:0007669"/>
    <property type="project" value="InterPro"/>
</dbReference>
<dbReference type="InterPro" id="IPR025944">
    <property type="entry name" value="Sigma_54_int_dom_CS"/>
</dbReference>
<dbReference type="Gene3D" id="1.10.10.60">
    <property type="entry name" value="Homeodomain-like"/>
    <property type="match status" value="1"/>
</dbReference>
<organism evidence="13 14">
    <name type="scientific">Methylocapsa palsarum</name>
    <dbReference type="NCBI Taxonomy" id="1612308"/>
    <lineage>
        <taxon>Bacteria</taxon>
        <taxon>Pseudomonadati</taxon>
        <taxon>Pseudomonadota</taxon>
        <taxon>Alphaproteobacteria</taxon>
        <taxon>Hyphomicrobiales</taxon>
        <taxon>Beijerinckiaceae</taxon>
        <taxon>Methylocapsa</taxon>
    </lineage>
</organism>
<evidence type="ECO:0000256" key="10">
    <source>
        <dbReference type="SAM" id="Coils"/>
    </source>
</evidence>
<dbReference type="SUPFAM" id="SSF52540">
    <property type="entry name" value="P-loop containing nucleoside triphosphate hydrolases"/>
    <property type="match status" value="1"/>
</dbReference>
<accession>A0A1I3Y8P5</accession>
<keyword evidence="6" id="KW-0238">DNA-binding</keyword>
<dbReference type="RefSeq" id="WP_091680560.1">
    <property type="nucleotide sequence ID" value="NZ_FOSN01000005.1"/>
</dbReference>
<reference evidence="13 14" key="1">
    <citation type="submission" date="2016-10" db="EMBL/GenBank/DDBJ databases">
        <authorList>
            <person name="de Groot N.N."/>
        </authorList>
    </citation>
    <scope>NUCLEOTIDE SEQUENCE [LARGE SCALE GENOMIC DNA]</scope>
    <source>
        <strain evidence="13 14">NE2</strain>
    </source>
</reference>
<protein>
    <submittedName>
        <fullName evidence="13">Two-component system, NtrC family, nitrogen regulation response regulator NtrX</fullName>
    </submittedName>
</protein>
<sequence>MASDILVVDDEADIREIVSGILADEGHGTRTAKNSDEALAVIEARRPNLVFLDIWLQGSRLDGLQLLKIIKEQNPKLPVVMISGHGNIETAVSAIKLGAYDFIEKPFKADRLVLVAERALEASRLQREVSELRARAGAVNQMVGRSTTLNQLRQIIERVGPANSRVLITGAPGSGKELAARTIHETSARAGGPFVVINSAAIEPETMEVELFGVEGKDGGARKIGALEEAHGGTLYLDEITDMPKETQGKILRVLVEQNFQRVGGSVRVHVDVRILSSTSRDVAALIAEGAFREDLFHRLAVVPVRVPSLSERREDISELITFFMDQVSATSGMPRRIIADDAMAVLQSHDWPGNIRQLRNNVERLMILAAGDPEAAITADMLPSEIGALVPSTPNGSGGERLMNLPLRDAREVFEREYLVAQINRFGGNISRTAEFIGMERSALHRKLKSLRVD</sequence>
<keyword evidence="8" id="KW-0804">Transcription</keyword>
<dbReference type="PROSITE" id="PS00688">
    <property type="entry name" value="SIGMA54_INTERACT_3"/>
    <property type="match status" value="1"/>
</dbReference>
<dbReference type="PROSITE" id="PS50045">
    <property type="entry name" value="SIGMA54_INTERACT_4"/>
    <property type="match status" value="1"/>
</dbReference>
<dbReference type="Gene3D" id="3.40.50.2300">
    <property type="match status" value="1"/>
</dbReference>
<dbReference type="SMART" id="SM00448">
    <property type="entry name" value="REC"/>
    <property type="match status" value="1"/>
</dbReference>
<dbReference type="InterPro" id="IPR058031">
    <property type="entry name" value="AAA_lid_NorR"/>
</dbReference>
<evidence type="ECO:0000256" key="1">
    <source>
        <dbReference type="ARBA" id="ARBA00022553"/>
    </source>
</evidence>
<evidence type="ECO:0000256" key="8">
    <source>
        <dbReference type="ARBA" id="ARBA00023163"/>
    </source>
</evidence>
<evidence type="ECO:0000256" key="7">
    <source>
        <dbReference type="ARBA" id="ARBA00023159"/>
    </source>
</evidence>
<dbReference type="FunFam" id="3.40.50.2300:FF:000018">
    <property type="entry name" value="DNA-binding transcriptional regulator NtrC"/>
    <property type="match status" value="1"/>
</dbReference>
<dbReference type="PANTHER" id="PTHR32071:SF17">
    <property type="entry name" value="TRANSCRIPTIONAL REGULATOR (NTRC FAMILY)"/>
    <property type="match status" value="1"/>
</dbReference>
<dbReference type="EMBL" id="FOSN01000005">
    <property type="protein sequence ID" value="SFK28357.1"/>
    <property type="molecule type" value="Genomic_DNA"/>
</dbReference>
<dbReference type="InterPro" id="IPR002197">
    <property type="entry name" value="HTH_Fis"/>
</dbReference>
<gene>
    <name evidence="13" type="ORF">SAMN05444581_10599</name>
</gene>
<feature type="modified residue" description="4-aspartylphosphate" evidence="9">
    <location>
        <position position="53"/>
    </location>
</feature>
<dbReference type="GO" id="GO:0005524">
    <property type="term" value="F:ATP binding"/>
    <property type="evidence" value="ECO:0007669"/>
    <property type="project" value="UniProtKB-KW"/>
</dbReference>
<dbReference type="PROSITE" id="PS00676">
    <property type="entry name" value="SIGMA54_INTERACT_2"/>
    <property type="match status" value="1"/>
</dbReference>
<dbReference type="CDD" id="cd17550">
    <property type="entry name" value="REC_NtrX-like"/>
    <property type="match status" value="1"/>
</dbReference>
<dbReference type="GO" id="GO:0000160">
    <property type="term" value="P:phosphorelay signal transduction system"/>
    <property type="evidence" value="ECO:0007669"/>
    <property type="project" value="UniProtKB-KW"/>
</dbReference>
<dbReference type="SUPFAM" id="SSF46689">
    <property type="entry name" value="Homeodomain-like"/>
    <property type="match status" value="1"/>
</dbReference>
<dbReference type="Gene3D" id="1.10.8.60">
    <property type="match status" value="1"/>
</dbReference>
<keyword evidence="5" id="KW-0805">Transcription regulation</keyword>
<dbReference type="PROSITE" id="PS50110">
    <property type="entry name" value="RESPONSE_REGULATORY"/>
    <property type="match status" value="1"/>
</dbReference>
<name>A0A1I3Y8P5_9HYPH</name>
<evidence type="ECO:0000256" key="2">
    <source>
        <dbReference type="ARBA" id="ARBA00022741"/>
    </source>
</evidence>
<evidence type="ECO:0000256" key="5">
    <source>
        <dbReference type="ARBA" id="ARBA00023015"/>
    </source>
</evidence>
<dbReference type="PRINTS" id="PR01590">
    <property type="entry name" value="HTHFIS"/>
</dbReference>
<keyword evidence="14" id="KW-1185">Reference proteome</keyword>
<evidence type="ECO:0000256" key="4">
    <source>
        <dbReference type="ARBA" id="ARBA00023012"/>
    </source>
</evidence>
<evidence type="ECO:0000256" key="9">
    <source>
        <dbReference type="PROSITE-ProRule" id="PRU00169"/>
    </source>
</evidence>
<dbReference type="Gene3D" id="3.40.50.300">
    <property type="entry name" value="P-loop containing nucleotide triphosphate hydrolases"/>
    <property type="match status" value="1"/>
</dbReference>
<dbReference type="InterPro" id="IPR011006">
    <property type="entry name" value="CheY-like_superfamily"/>
</dbReference>
<dbReference type="Pfam" id="PF25601">
    <property type="entry name" value="AAA_lid_14"/>
    <property type="match status" value="1"/>
</dbReference>
<keyword evidence="10" id="KW-0175">Coiled coil</keyword>
<proteinExistence type="predicted"/>
<dbReference type="SUPFAM" id="SSF52172">
    <property type="entry name" value="CheY-like"/>
    <property type="match status" value="1"/>
</dbReference>
<dbReference type="AlphaFoldDB" id="A0A1I3Y8P5"/>
<dbReference type="CDD" id="cd00009">
    <property type="entry name" value="AAA"/>
    <property type="match status" value="1"/>
</dbReference>
<dbReference type="Pfam" id="PF02954">
    <property type="entry name" value="HTH_8"/>
    <property type="match status" value="1"/>
</dbReference>
<evidence type="ECO:0000259" key="11">
    <source>
        <dbReference type="PROSITE" id="PS50045"/>
    </source>
</evidence>
<dbReference type="InterPro" id="IPR002078">
    <property type="entry name" value="Sigma_54_int"/>
</dbReference>
<evidence type="ECO:0000313" key="13">
    <source>
        <dbReference type="EMBL" id="SFK28357.1"/>
    </source>
</evidence>
<evidence type="ECO:0000256" key="6">
    <source>
        <dbReference type="ARBA" id="ARBA00023125"/>
    </source>
</evidence>
<keyword evidence="1 9" id="KW-0597">Phosphoprotein</keyword>
<evidence type="ECO:0000256" key="3">
    <source>
        <dbReference type="ARBA" id="ARBA00022840"/>
    </source>
</evidence>
<evidence type="ECO:0000313" key="14">
    <source>
        <dbReference type="Proteomes" id="UP000198755"/>
    </source>
</evidence>
<keyword evidence="3" id="KW-0067">ATP-binding</keyword>
<feature type="domain" description="Sigma-54 factor interaction" evidence="11">
    <location>
        <begin position="142"/>
        <end position="368"/>
    </location>
</feature>
<dbReference type="FunFam" id="3.40.50.300:FF:000006">
    <property type="entry name" value="DNA-binding transcriptional regulator NtrC"/>
    <property type="match status" value="1"/>
</dbReference>
<dbReference type="InterPro" id="IPR003593">
    <property type="entry name" value="AAA+_ATPase"/>
</dbReference>
<dbReference type="InterPro" id="IPR025943">
    <property type="entry name" value="Sigma_54_int_dom_ATP-bd_2"/>
</dbReference>
<dbReference type="InterPro" id="IPR009057">
    <property type="entry name" value="Homeodomain-like_sf"/>
</dbReference>
<dbReference type="Pfam" id="PF00158">
    <property type="entry name" value="Sigma54_activat"/>
    <property type="match status" value="1"/>
</dbReference>